<proteinExistence type="predicted"/>
<evidence type="ECO:0000313" key="1">
    <source>
        <dbReference type="Proteomes" id="UP000887563"/>
    </source>
</evidence>
<dbReference type="Proteomes" id="UP000887563">
    <property type="component" value="Unplaced"/>
</dbReference>
<evidence type="ECO:0000313" key="2">
    <source>
        <dbReference type="WBParaSite" id="Minc3s06863g40412"/>
    </source>
</evidence>
<keyword evidence="1" id="KW-1185">Reference proteome</keyword>
<dbReference type="WBParaSite" id="Minc3s06863g40412">
    <property type="protein sequence ID" value="Minc3s06863g40412"/>
    <property type="gene ID" value="Minc3s06863g40412"/>
</dbReference>
<sequence>MFLQLFFFWNRAHRRTVDFRVFTQFYLFRACSFSLSFFSFIESLGNLKFWFFDFANVLEIYSFFIKSRVSRRVNYLFFLLGIF</sequence>
<dbReference type="AlphaFoldDB" id="A0A914NRB9"/>
<organism evidence="1 2">
    <name type="scientific">Meloidogyne incognita</name>
    <name type="common">Southern root-knot nematode worm</name>
    <name type="synonym">Oxyuris incognita</name>
    <dbReference type="NCBI Taxonomy" id="6306"/>
    <lineage>
        <taxon>Eukaryota</taxon>
        <taxon>Metazoa</taxon>
        <taxon>Ecdysozoa</taxon>
        <taxon>Nematoda</taxon>
        <taxon>Chromadorea</taxon>
        <taxon>Rhabditida</taxon>
        <taxon>Tylenchina</taxon>
        <taxon>Tylenchomorpha</taxon>
        <taxon>Tylenchoidea</taxon>
        <taxon>Meloidogynidae</taxon>
        <taxon>Meloidogyninae</taxon>
        <taxon>Meloidogyne</taxon>
        <taxon>Meloidogyne incognita group</taxon>
    </lineage>
</organism>
<name>A0A914NRB9_MELIC</name>
<accession>A0A914NRB9</accession>
<protein>
    <submittedName>
        <fullName evidence="2">Candidate secreted effector</fullName>
    </submittedName>
</protein>
<reference evidence="2" key="1">
    <citation type="submission" date="2022-11" db="UniProtKB">
        <authorList>
            <consortium name="WormBaseParasite"/>
        </authorList>
    </citation>
    <scope>IDENTIFICATION</scope>
</reference>